<evidence type="ECO:0000256" key="3">
    <source>
        <dbReference type="ARBA" id="ARBA00022679"/>
    </source>
</evidence>
<dbReference type="SUPFAM" id="SSF89028">
    <property type="entry name" value="Cobalamin adenosyltransferase-like"/>
    <property type="match status" value="1"/>
</dbReference>
<comment type="similarity">
    <text evidence="1 6">Belongs to the Cob(I)alamin adenosyltransferase family.</text>
</comment>
<keyword evidence="3 6" id="KW-0808">Transferase</keyword>
<comment type="catalytic activity">
    <reaction evidence="6">
        <text>2 cob(II)alamin + reduced [electron-transfer flavoprotein] + 2 ATP = 2 adenosylcob(III)alamin + 2 triphosphate + oxidized [electron-transfer flavoprotein] + 3 H(+)</text>
        <dbReference type="Rhea" id="RHEA:28671"/>
        <dbReference type="Rhea" id="RHEA-COMP:10685"/>
        <dbReference type="Rhea" id="RHEA-COMP:10686"/>
        <dbReference type="ChEBI" id="CHEBI:15378"/>
        <dbReference type="ChEBI" id="CHEBI:16304"/>
        <dbReference type="ChEBI" id="CHEBI:18036"/>
        <dbReference type="ChEBI" id="CHEBI:18408"/>
        <dbReference type="ChEBI" id="CHEBI:30616"/>
        <dbReference type="ChEBI" id="CHEBI:57692"/>
        <dbReference type="ChEBI" id="CHEBI:58307"/>
        <dbReference type="EC" id="2.5.1.17"/>
    </reaction>
</comment>
<dbReference type="InterPro" id="IPR036451">
    <property type="entry name" value="CblAdoTrfase-like_sf"/>
</dbReference>
<dbReference type="InterPro" id="IPR016030">
    <property type="entry name" value="CblAdoTrfase-like"/>
</dbReference>
<organism evidence="8 9">
    <name type="scientific">Marinilabilia rubra</name>
    <dbReference type="NCBI Taxonomy" id="2162893"/>
    <lineage>
        <taxon>Bacteria</taxon>
        <taxon>Pseudomonadati</taxon>
        <taxon>Bacteroidota</taxon>
        <taxon>Bacteroidia</taxon>
        <taxon>Marinilabiliales</taxon>
        <taxon>Marinilabiliaceae</taxon>
        <taxon>Marinilabilia</taxon>
    </lineage>
</organism>
<dbReference type="UniPathway" id="UPA00148">
    <property type="reaction ID" value="UER00233"/>
</dbReference>
<accession>A0A2U2B6B9</accession>
<dbReference type="EMBL" id="QEWP01000013">
    <property type="protein sequence ID" value="PWD98583.1"/>
    <property type="molecule type" value="Genomic_DNA"/>
</dbReference>
<dbReference type="Pfam" id="PF01923">
    <property type="entry name" value="Cob_adeno_trans"/>
    <property type="match status" value="1"/>
</dbReference>
<keyword evidence="5 6" id="KW-0067">ATP-binding</keyword>
<evidence type="ECO:0000256" key="2">
    <source>
        <dbReference type="ARBA" id="ARBA00011233"/>
    </source>
</evidence>
<dbReference type="InterPro" id="IPR029499">
    <property type="entry name" value="PduO-typ"/>
</dbReference>
<dbReference type="OrthoDB" id="9778896at2"/>
<protein>
    <recommendedName>
        <fullName evidence="6">Corrinoid adenosyltransferase</fullName>
        <ecNumber evidence="6">2.5.1.17</ecNumber>
    </recommendedName>
    <alternativeName>
        <fullName evidence="6">Cob(II)alamin adenosyltransferase</fullName>
    </alternativeName>
    <alternativeName>
        <fullName evidence="6">Cob(II)yrinic acid a,c-diamide adenosyltransferase</fullName>
    </alternativeName>
    <alternativeName>
        <fullName evidence="6">Cobinamide/cobalamin adenosyltransferase</fullName>
    </alternativeName>
</protein>
<proteinExistence type="inferred from homology"/>
<name>A0A2U2B6B9_9BACT</name>
<dbReference type="Proteomes" id="UP000244956">
    <property type="component" value="Unassembled WGS sequence"/>
</dbReference>
<sequence length="186" mass="21364">MEKSQIYTKTGDRGTTSLIGGTRVPKHHLRLEAYGTVDELNAQIGLIKAWQNDEHTTSVLNKIQEQLFMIGAYLATDDTTSDLRTKLKCDEKDIEVLETEMDQLESSLPPLKNFILPGGHPASAQCHIARTVCRRAERRVNEMATQTEVATWVIRYLNRLSDYFFVLSRYLSKYFDNNEIPWKPEL</sequence>
<dbReference type="EC" id="2.5.1.17" evidence="6"/>
<reference evidence="8 9" key="1">
    <citation type="submission" date="2018-05" db="EMBL/GenBank/DDBJ databases">
        <title>Marinilabilia rubrum sp. nov., isolated from saltern sediment.</title>
        <authorList>
            <person name="Zhang R."/>
        </authorList>
    </citation>
    <scope>NUCLEOTIDE SEQUENCE [LARGE SCALE GENOMIC DNA]</scope>
    <source>
        <strain evidence="8 9">WTE16</strain>
    </source>
</reference>
<evidence type="ECO:0000256" key="1">
    <source>
        <dbReference type="ARBA" id="ARBA00007487"/>
    </source>
</evidence>
<dbReference type="Gene3D" id="1.20.1200.10">
    <property type="entry name" value="Cobalamin adenosyltransferase-like"/>
    <property type="match status" value="1"/>
</dbReference>
<keyword evidence="4 6" id="KW-0547">Nucleotide-binding</keyword>
<evidence type="ECO:0000259" key="7">
    <source>
        <dbReference type="Pfam" id="PF01923"/>
    </source>
</evidence>
<evidence type="ECO:0000256" key="5">
    <source>
        <dbReference type="ARBA" id="ARBA00022840"/>
    </source>
</evidence>
<dbReference type="PANTHER" id="PTHR12213">
    <property type="entry name" value="CORRINOID ADENOSYLTRANSFERASE"/>
    <property type="match status" value="1"/>
</dbReference>
<keyword evidence="9" id="KW-1185">Reference proteome</keyword>
<dbReference type="GO" id="GO:0008817">
    <property type="term" value="F:corrinoid adenosyltransferase activity"/>
    <property type="evidence" value="ECO:0007669"/>
    <property type="project" value="UniProtKB-UniRule"/>
</dbReference>
<dbReference type="GO" id="GO:0009236">
    <property type="term" value="P:cobalamin biosynthetic process"/>
    <property type="evidence" value="ECO:0007669"/>
    <property type="project" value="UniProtKB-UniRule"/>
</dbReference>
<dbReference type="AlphaFoldDB" id="A0A2U2B6B9"/>
<feature type="domain" description="Cobalamin adenosyltransferase-like" evidence="7">
    <location>
        <begin position="6"/>
        <end position="171"/>
    </location>
</feature>
<keyword evidence="6" id="KW-0169">Cobalamin biosynthesis</keyword>
<dbReference type="PANTHER" id="PTHR12213:SF0">
    <property type="entry name" value="CORRINOID ADENOSYLTRANSFERASE MMAB"/>
    <property type="match status" value="1"/>
</dbReference>
<dbReference type="FunFam" id="1.20.1200.10:FF:000001">
    <property type="entry name" value="Cob(I)yrinic acid a,c-diamide adenosyltransferase"/>
    <property type="match status" value="1"/>
</dbReference>
<evidence type="ECO:0000256" key="6">
    <source>
        <dbReference type="RuleBase" id="RU366026"/>
    </source>
</evidence>
<comment type="subunit">
    <text evidence="2">Homotrimer.</text>
</comment>
<comment type="catalytic activity">
    <reaction evidence="6">
        <text>2 cob(II)yrinate a,c diamide + reduced [electron-transfer flavoprotein] + 2 ATP = 2 adenosylcob(III)yrinate a,c-diamide + 2 triphosphate + oxidized [electron-transfer flavoprotein] + 3 H(+)</text>
        <dbReference type="Rhea" id="RHEA:11528"/>
        <dbReference type="Rhea" id="RHEA-COMP:10685"/>
        <dbReference type="Rhea" id="RHEA-COMP:10686"/>
        <dbReference type="ChEBI" id="CHEBI:15378"/>
        <dbReference type="ChEBI" id="CHEBI:18036"/>
        <dbReference type="ChEBI" id="CHEBI:30616"/>
        <dbReference type="ChEBI" id="CHEBI:57692"/>
        <dbReference type="ChEBI" id="CHEBI:58307"/>
        <dbReference type="ChEBI" id="CHEBI:58503"/>
        <dbReference type="ChEBI" id="CHEBI:58537"/>
        <dbReference type="EC" id="2.5.1.17"/>
    </reaction>
</comment>
<dbReference type="GO" id="GO:0005524">
    <property type="term" value="F:ATP binding"/>
    <property type="evidence" value="ECO:0007669"/>
    <property type="project" value="UniProtKB-UniRule"/>
</dbReference>
<evidence type="ECO:0000256" key="4">
    <source>
        <dbReference type="ARBA" id="ARBA00022741"/>
    </source>
</evidence>
<comment type="caution">
    <text evidence="8">The sequence shown here is derived from an EMBL/GenBank/DDBJ whole genome shotgun (WGS) entry which is preliminary data.</text>
</comment>
<dbReference type="RefSeq" id="WP_109265336.1">
    <property type="nucleotide sequence ID" value="NZ_QEWP01000013.1"/>
</dbReference>
<comment type="pathway">
    <text evidence="6">Cofactor biosynthesis; adenosylcobalamin biosynthesis; adenosylcobalamin from cob(II)yrinate a,c-diamide: step 2/7.</text>
</comment>
<evidence type="ECO:0000313" key="9">
    <source>
        <dbReference type="Proteomes" id="UP000244956"/>
    </source>
</evidence>
<gene>
    <name evidence="8" type="ORF">DDZ16_15225</name>
</gene>
<evidence type="ECO:0000313" key="8">
    <source>
        <dbReference type="EMBL" id="PWD98583.1"/>
    </source>
</evidence>
<dbReference type="NCBIfam" id="TIGR00636">
    <property type="entry name" value="PduO_Nterm"/>
    <property type="match status" value="1"/>
</dbReference>